<gene>
    <name evidence="3" type="ORF">HYFRA_00007370</name>
</gene>
<dbReference type="Pfam" id="PF03031">
    <property type="entry name" value="NIF"/>
    <property type="match status" value="1"/>
</dbReference>
<evidence type="ECO:0000313" key="4">
    <source>
        <dbReference type="Proteomes" id="UP000696280"/>
    </source>
</evidence>
<feature type="region of interest" description="Disordered" evidence="1">
    <location>
        <begin position="88"/>
        <end position="146"/>
    </location>
</feature>
<dbReference type="InterPro" id="IPR036412">
    <property type="entry name" value="HAD-like_sf"/>
</dbReference>
<dbReference type="GO" id="GO:0016791">
    <property type="term" value="F:phosphatase activity"/>
    <property type="evidence" value="ECO:0007669"/>
    <property type="project" value="InterPro"/>
</dbReference>
<feature type="compositionally biased region" description="Polar residues" evidence="1">
    <location>
        <begin position="335"/>
        <end position="368"/>
    </location>
</feature>
<feature type="domain" description="FCP1 homology" evidence="2">
    <location>
        <begin position="399"/>
        <end position="589"/>
    </location>
</feature>
<dbReference type="InterPro" id="IPR050365">
    <property type="entry name" value="TIM50"/>
</dbReference>
<reference evidence="3" key="1">
    <citation type="submission" date="2021-07" db="EMBL/GenBank/DDBJ databases">
        <authorList>
            <person name="Durling M."/>
        </authorList>
    </citation>
    <scope>NUCLEOTIDE SEQUENCE</scope>
</reference>
<organism evidence="3 4">
    <name type="scientific">Hymenoscyphus fraxineus</name>
    <dbReference type="NCBI Taxonomy" id="746836"/>
    <lineage>
        <taxon>Eukaryota</taxon>
        <taxon>Fungi</taxon>
        <taxon>Dikarya</taxon>
        <taxon>Ascomycota</taxon>
        <taxon>Pezizomycotina</taxon>
        <taxon>Leotiomycetes</taxon>
        <taxon>Helotiales</taxon>
        <taxon>Helotiaceae</taxon>
        <taxon>Hymenoscyphus</taxon>
    </lineage>
</organism>
<feature type="region of interest" description="Disordered" evidence="1">
    <location>
        <begin position="227"/>
        <end position="368"/>
    </location>
</feature>
<feature type="compositionally biased region" description="Low complexity" evidence="1">
    <location>
        <begin position="97"/>
        <end position="110"/>
    </location>
</feature>
<dbReference type="AlphaFoldDB" id="A0A9N9PGA4"/>
<feature type="compositionally biased region" description="Low complexity" evidence="1">
    <location>
        <begin position="261"/>
        <end position="274"/>
    </location>
</feature>
<evidence type="ECO:0000259" key="2">
    <source>
        <dbReference type="PROSITE" id="PS50969"/>
    </source>
</evidence>
<comment type="caution">
    <text evidence="3">The sequence shown here is derived from an EMBL/GenBank/DDBJ whole genome shotgun (WGS) entry which is preliminary data.</text>
</comment>
<accession>A0A9N9PGA4</accession>
<dbReference type="PANTHER" id="PTHR12210">
    <property type="entry name" value="DULLARD PROTEIN PHOSPHATASE"/>
    <property type="match status" value="1"/>
</dbReference>
<name>A0A9N9PGA4_9HELO</name>
<feature type="region of interest" description="Disordered" evidence="1">
    <location>
        <begin position="1"/>
        <end position="39"/>
    </location>
</feature>
<dbReference type="InterPro" id="IPR011948">
    <property type="entry name" value="Dullard_phosphatase"/>
</dbReference>
<feature type="compositionally biased region" description="Basic and acidic residues" evidence="1">
    <location>
        <begin position="123"/>
        <end position="146"/>
    </location>
</feature>
<dbReference type="SMART" id="SM00577">
    <property type="entry name" value="CPDc"/>
    <property type="match status" value="1"/>
</dbReference>
<dbReference type="OrthoDB" id="277011at2759"/>
<sequence>MIVASNIDGYEKQQLHLPHQTTPGTGTGPSSHDRCPSNDSKLSISWIEAVLRLSTARPRASSGIDITGEPEKSSFMARTMNSLNILSARVSPPQTPSPSRSASYANLSSSVTATGSRRNSRAALEEKGEREGSAHDADFDDENTIHEDTPLLNKEADGYPGVTQSGWHMFPKRISAAVIESIRWVLSTFAAPGVYLIACLYDDKGIFAPFSQLRKFGTAFYGNGTRGSAGQLGMSSQELRMRESNNGKSSHRRASLKGSRKISSNSSSSGLSSESESERERSVNKSGISSSGRLVHHTRSKSVEPVDETTPTRRSIRIRLHNEDSLRQRKPGRTRSASTQSNGSGGAMSSTDVSPASIKSPTSPASSLLMTKYPRAPAAPRPLIPQRQPSYVLPDAPNGKLIQKTLILDLDETLIHSMAKGGRMSTGHMVEVKLNTVVGAGGTATLGPQHPILYYVHKRPHCDDFLRKVCKWYNLVIFTASVQEYADPVIDWLEQERKFFSGRYYRQHCTFRHGAFIKDLSSVEPDLSKVMILDNSPLSYMFHRGRFTLSFDGAQKTNLSTDNAIPIEGWINDPTDNDLLHLVPLLEGLQWVTDVRALLGLRGGEDGKQ</sequence>
<feature type="compositionally biased region" description="Basic residues" evidence="1">
    <location>
        <begin position="249"/>
        <end position="260"/>
    </location>
</feature>
<dbReference type="EMBL" id="CAJVRL010000043">
    <property type="protein sequence ID" value="CAG8951454.1"/>
    <property type="molecule type" value="Genomic_DNA"/>
</dbReference>
<dbReference type="InterPro" id="IPR023214">
    <property type="entry name" value="HAD_sf"/>
</dbReference>
<evidence type="ECO:0000313" key="3">
    <source>
        <dbReference type="EMBL" id="CAG8951454.1"/>
    </source>
</evidence>
<dbReference type="CDD" id="cd07521">
    <property type="entry name" value="HAD_FCP1-like"/>
    <property type="match status" value="1"/>
</dbReference>
<proteinExistence type="predicted"/>
<keyword evidence="4" id="KW-1185">Reference proteome</keyword>
<evidence type="ECO:0000256" key="1">
    <source>
        <dbReference type="SAM" id="MobiDB-lite"/>
    </source>
</evidence>
<dbReference type="InterPro" id="IPR004274">
    <property type="entry name" value="FCP1_dom"/>
</dbReference>
<dbReference type="PROSITE" id="PS50969">
    <property type="entry name" value="FCP1"/>
    <property type="match status" value="1"/>
</dbReference>
<dbReference type="Gene3D" id="3.40.50.1000">
    <property type="entry name" value="HAD superfamily/HAD-like"/>
    <property type="match status" value="1"/>
</dbReference>
<dbReference type="Proteomes" id="UP000696280">
    <property type="component" value="Unassembled WGS sequence"/>
</dbReference>
<dbReference type="NCBIfam" id="TIGR02251">
    <property type="entry name" value="HIF-SF_euk"/>
    <property type="match status" value="1"/>
</dbReference>
<dbReference type="SUPFAM" id="SSF56784">
    <property type="entry name" value="HAD-like"/>
    <property type="match status" value="1"/>
</dbReference>
<dbReference type="FunFam" id="3.40.50.1000:FF:000089">
    <property type="entry name" value="NIF domain protein"/>
    <property type="match status" value="1"/>
</dbReference>
<protein>
    <recommendedName>
        <fullName evidence="2">FCP1 homology domain-containing protein</fullName>
    </recommendedName>
</protein>